<evidence type="ECO:0000313" key="1">
    <source>
        <dbReference type="EnsemblPlants" id="AVESA.00010b.r2.3CG0480080.1.CDS"/>
    </source>
</evidence>
<evidence type="ECO:0000313" key="2">
    <source>
        <dbReference type="Proteomes" id="UP001732700"/>
    </source>
</evidence>
<protein>
    <submittedName>
        <fullName evidence="1">Uncharacterized protein</fullName>
    </submittedName>
</protein>
<dbReference type="Proteomes" id="UP001732700">
    <property type="component" value="Chromosome 3C"/>
</dbReference>
<reference evidence="1" key="1">
    <citation type="submission" date="2021-05" db="EMBL/GenBank/DDBJ databases">
        <authorList>
            <person name="Scholz U."/>
            <person name="Mascher M."/>
            <person name="Fiebig A."/>
        </authorList>
    </citation>
    <scope>NUCLEOTIDE SEQUENCE [LARGE SCALE GENOMIC DNA]</scope>
</reference>
<accession>A0ACD5VN71</accession>
<reference evidence="1" key="2">
    <citation type="submission" date="2025-09" db="UniProtKB">
        <authorList>
            <consortium name="EnsemblPlants"/>
        </authorList>
    </citation>
    <scope>IDENTIFICATION</scope>
</reference>
<proteinExistence type="predicted"/>
<keyword evidence="2" id="KW-1185">Reference proteome</keyword>
<dbReference type="EnsemblPlants" id="AVESA.00010b.r2.3CG0480080.1">
    <property type="protein sequence ID" value="AVESA.00010b.r2.3CG0480080.1.CDS"/>
    <property type="gene ID" value="AVESA.00010b.r2.3CG0480080"/>
</dbReference>
<sequence length="88" mass="10152">MNIYFCREEFMCIVGCVQGKVIKTKSIEYMPFFLSLVSFLNSVCWTSYALIKFDLHVTIHNGLGALFGLVLYACYYKSTSKKEKLELD</sequence>
<organism evidence="1 2">
    <name type="scientific">Avena sativa</name>
    <name type="common">Oat</name>
    <dbReference type="NCBI Taxonomy" id="4498"/>
    <lineage>
        <taxon>Eukaryota</taxon>
        <taxon>Viridiplantae</taxon>
        <taxon>Streptophyta</taxon>
        <taxon>Embryophyta</taxon>
        <taxon>Tracheophyta</taxon>
        <taxon>Spermatophyta</taxon>
        <taxon>Magnoliopsida</taxon>
        <taxon>Liliopsida</taxon>
        <taxon>Poales</taxon>
        <taxon>Poaceae</taxon>
        <taxon>BOP clade</taxon>
        <taxon>Pooideae</taxon>
        <taxon>Poodae</taxon>
        <taxon>Poeae</taxon>
        <taxon>Poeae Chloroplast Group 1 (Aveneae type)</taxon>
        <taxon>Aveninae</taxon>
        <taxon>Avena</taxon>
    </lineage>
</organism>
<name>A0ACD5VN71_AVESA</name>